<protein>
    <submittedName>
        <fullName evidence="3">Uncharacterized protein</fullName>
    </submittedName>
</protein>
<accession>A0A1V4DHC0</accession>
<dbReference type="AlphaFoldDB" id="A0A1V4DHC0"/>
<keyword evidence="2" id="KW-0732">Signal</keyword>
<keyword evidence="1" id="KW-0472">Membrane</keyword>
<evidence type="ECO:0000256" key="2">
    <source>
        <dbReference type="SAM" id="SignalP"/>
    </source>
</evidence>
<dbReference type="Proteomes" id="UP000189970">
    <property type="component" value="Unassembled WGS sequence"/>
</dbReference>
<proteinExistence type="predicted"/>
<feature type="chain" id="PRO_5012324605" evidence="2">
    <location>
        <begin position="23"/>
        <end position="189"/>
    </location>
</feature>
<evidence type="ECO:0000313" key="3">
    <source>
        <dbReference type="EMBL" id="OPF87927.1"/>
    </source>
</evidence>
<comment type="caution">
    <text evidence="3">The sequence shown here is derived from an EMBL/GenBank/DDBJ whole genome shotgun (WGS) entry which is preliminary data.</text>
</comment>
<dbReference type="RefSeq" id="WP_079346831.1">
    <property type="nucleotide sequence ID" value="NZ_MVAB01000001.1"/>
</dbReference>
<keyword evidence="4" id="KW-1185">Reference proteome</keyword>
<feature type="signal peptide" evidence="2">
    <location>
        <begin position="1"/>
        <end position="22"/>
    </location>
</feature>
<gene>
    <name evidence="3" type="ORF">BW731_06965</name>
</gene>
<dbReference type="EMBL" id="MVAB01000001">
    <property type="protein sequence ID" value="OPF87927.1"/>
    <property type="molecule type" value="Genomic_DNA"/>
</dbReference>
<name>A0A1V4DHC0_9ENTE</name>
<organism evidence="3 4">
    <name type="scientific">Vagococcus martis</name>
    <dbReference type="NCBI Taxonomy" id="1768210"/>
    <lineage>
        <taxon>Bacteria</taxon>
        <taxon>Bacillati</taxon>
        <taxon>Bacillota</taxon>
        <taxon>Bacilli</taxon>
        <taxon>Lactobacillales</taxon>
        <taxon>Enterococcaceae</taxon>
        <taxon>Vagococcus</taxon>
    </lineage>
</organism>
<feature type="transmembrane region" description="Helical" evidence="1">
    <location>
        <begin position="159"/>
        <end position="181"/>
    </location>
</feature>
<evidence type="ECO:0000256" key="1">
    <source>
        <dbReference type="SAM" id="Phobius"/>
    </source>
</evidence>
<reference evidence="3 4" key="1">
    <citation type="submission" date="2017-02" db="EMBL/GenBank/DDBJ databases">
        <title>Vagococcus cremeus sp. nov., isolated from the small intestine of a marten, Martes flavigula.</title>
        <authorList>
            <person name="Tak E.J."/>
            <person name="Bae J.-W."/>
        </authorList>
    </citation>
    <scope>NUCLEOTIDE SEQUENCE [LARGE SCALE GENOMIC DNA]</scope>
    <source>
        <strain evidence="3 4">D7T301</strain>
    </source>
</reference>
<keyword evidence="1" id="KW-0812">Transmembrane</keyword>
<sequence length="189" mass="20019">MKKFVSIIFALLVFVLPVTASAAGAISADEQRILDALNQGVTTKEGERFFFSATDIQQAENDLKTNDYNAATVNTVVGHIDAARQLVVDNSAGIKATSLEDLLKQLPKNIQDQIRTHILEAAKALGLSVDSQGNITNKSGNKVFVATTSKNPVVKTTGISIISAMITIISLVALTVATGFISKRKGASC</sequence>
<keyword evidence="1" id="KW-1133">Transmembrane helix</keyword>
<evidence type="ECO:0000313" key="4">
    <source>
        <dbReference type="Proteomes" id="UP000189970"/>
    </source>
</evidence>